<dbReference type="EMBL" id="QRYC01000012">
    <property type="protein sequence ID" value="RGU56073.1"/>
    <property type="molecule type" value="Genomic_DNA"/>
</dbReference>
<gene>
    <name evidence="1" type="ORF">DWW57_09940</name>
</gene>
<protein>
    <submittedName>
        <fullName evidence="1">Uncharacterized protein</fullName>
    </submittedName>
</protein>
<name>A0A412TQK7_9BACT</name>
<dbReference type="Pfam" id="PF16407">
    <property type="entry name" value="PKD_2"/>
    <property type="match status" value="1"/>
</dbReference>
<dbReference type="AlphaFoldDB" id="A0A412TQK7"/>
<organism evidence="1 2">
    <name type="scientific">Odoribacter splanchnicus</name>
    <dbReference type="NCBI Taxonomy" id="28118"/>
    <lineage>
        <taxon>Bacteria</taxon>
        <taxon>Pseudomonadati</taxon>
        <taxon>Bacteroidota</taxon>
        <taxon>Bacteroidia</taxon>
        <taxon>Bacteroidales</taxon>
        <taxon>Odoribacteraceae</taxon>
        <taxon>Odoribacter</taxon>
    </lineage>
</organism>
<dbReference type="Proteomes" id="UP000284243">
    <property type="component" value="Unassembled WGS sequence"/>
</dbReference>
<proteinExistence type="predicted"/>
<evidence type="ECO:0000313" key="1">
    <source>
        <dbReference type="EMBL" id="RGU56073.1"/>
    </source>
</evidence>
<sequence length="549" mass="62066">MNRRRDRLYMMMDRVRANRWKCRLIKLNGVNMKRIGYILMCVLSVLSVSCFDDDSNTDIRELNPIVIDLDNTDLYVNQMDTLRVEPLIYCEGVPDTQLSFEWVLMKHGTIVPQLLDTTMYFCAQITTPPDNYQLRLTVTDKTTGIYRIETYSVFVNPTFADGLLIADTKDDGVTSDINLVMCRELSANFHMYNEERKIFRGIWEMVNHTPLEGNVLSVNLSSLYNENKCATIVTSKNAYRADYTDYKYLAMGSSLFYVPPRFLEEGIHSAMATFRSNAGMENLAVNGLVYGRTVGGSYGTELYPTGVDEYNITMMMMPTTLWTMAPSYAYDALGKRMLFFTQEAAYKPAEFQYGGGFNAGDLSDYEALFLGESSEGILLLADNLKTGTKEALVMNEINQFQIQNASNIAQKKVPVSNDAPHIEQARFWASSKRGTALYYATETEVYAGSISDMGRATLQWKVNERAGETITGLQVYNWQGGYFYSDETDDFVSSDYRLLLITVQTANGEGKVTAVPIKNVHTGVLEQSEKRHIVLDGFGKILGIYKQVR</sequence>
<comment type="caution">
    <text evidence="1">The sequence shown here is derived from an EMBL/GenBank/DDBJ whole genome shotgun (WGS) entry which is preliminary data.</text>
</comment>
<evidence type="ECO:0000313" key="2">
    <source>
        <dbReference type="Proteomes" id="UP000284243"/>
    </source>
</evidence>
<dbReference type="InterPro" id="IPR032183">
    <property type="entry name" value="PKD-like"/>
</dbReference>
<accession>A0A412TQK7</accession>
<reference evidence="1 2" key="1">
    <citation type="submission" date="2018-08" db="EMBL/GenBank/DDBJ databases">
        <title>A genome reference for cultivated species of the human gut microbiota.</title>
        <authorList>
            <person name="Zou Y."/>
            <person name="Xue W."/>
            <person name="Luo G."/>
        </authorList>
    </citation>
    <scope>NUCLEOTIDE SEQUENCE [LARGE SCALE GENOMIC DNA]</scope>
    <source>
        <strain evidence="1 2">AF16-14</strain>
    </source>
</reference>